<evidence type="ECO:0000313" key="4">
    <source>
        <dbReference type="Proteomes" id="UP000694892"/>
    </source>
</evidence>
<gene>
    <name evidence="3" type="ORF">XELAEV_18015737mg</name>
</gene>
<dbReference type="GO" id="GO:0007165">
    <property type="term" value="P:signal transduction"/>
    <property type="evidence" value="ECO:0007669"/>
    <property type="project" value="InterPro"/>
</dbReference>
<dbReference type="SUPFAM" id="SSF69099">
    <property type="entry name" value="Ran-GTPase activating protein 1 (RanGAP1), C-terminal domain"/>
    <property type="match status" value="1"/>
</dbReference>
<reference evidence="4" key="1">
    <citation type="journal article" date="2016" name="Nature">
        <title>Genome evolution in the allotetraploid frog Xenopus laevis.</title>
        <authorList>
            <person name="Session A.M."/>
            <person name="Uno Y."/>
            <person name="Kwon T."/>
            <person name="Chapman J.A."/>
            <person name="Toyoda A."/>
            <person name="Takahashi S."/>
            <person name="Fukui A."/>
            <person name="Hikosaka A."/>
            <person name="Suzuki A."/>
            <person name="Kondo M."/>
            <person name="van Heeringen S.J."/>
            <person name="Quigley I."/>
            <person name="Heinz S."/>
            <person name="Ogino H."/>
            <person name="Ochi H."/>
            <person name="Hellsten U."/>
            <person name="Lyons J.B."/>
            <person name="Simakov O."/>
            <person name="Putnam N."/>
            <person name="Stites J."/>
            <person name="Kuroki Y."/>
            <person name="Tanaka T."/>
            <person name="Michiue T."/>
            <person name="Watanabe M."/>
            <person name="Bogdanovic O."/>
            <person name="Lister R."/>
            <person name="Georgiou G."/>
            <person name="Paranjpe S.S."/>
            <person name="van Kruijsbergen I."/>
            <person name="Shu S."/>
            <person name="Carlson J."/>
            <person name="Kinoshita T."/>
            <person name="Ohta Y."/>
            <person name="Mawaribuchi S."/>
            <person name="Jenkins J."/>
            <person name="Grimwood J."/>
            <person name="Schmutz J."/>
            <person name="Mitros T."/>
            <person name="Mozaffari S.V."/>
            <person name="Suzuki Y."/>
            <person name="Haramoto Y."/>
            <person name="Yamamoto T.S."/>
            <person name="Takagi C."/>
            <person name="Heald R."/>
            <person name="Miller K."/>
            <person name="Haudenschild C."/>
            <person name="Kitzman J."/>
            <person name="Nakayama T."/>
            <person name="Izutsu Y."/>
            <person name="Robert J."/>
            <person name="Fortriede J."/>
            <person name="Burns K."/>
            <person name="Lotay V."/>
            <person name="Karimi K."/>
            <person name="Yasuoka Y."/>
            <person name="Dichmann D.S."/>
            <person name="Flajnik M.F."/>
            <person name="Houston D.W."/>
            <person name="Shendure J."/>
            <person name="DuPasquier L."/>
            <person name="Vize P.D."/>
            <person name="Zorn A.M."/>
            <person name="Ito M."/>
            <person name="Marcotte E.M."/>
            <person name="Wallingford J.B."/>
            <person name="Ito Y."/>
            <person name="Asashima M."/>
            <person name="Ueno N."/>
            <person name="Matsuda Y."/>
            <person name="Veenstra G.J."/>
            <person name="Fujiyama A."/>
            <person name="Harland R.M."/>
            <person name="Taira M."/>
            <person name="Rokhsar D.S."/>
        </authorList>
    </citation>
    <scope>NUCLEOTIDE SEQUENCE [LARGE SCALE GENOMIC DNA]</scope>
    <source>
        <strain evidence="4">J</strain>
    </source>
</reference>
<dbReference type="Gene3D" id="1.25.40.200">
    <property type="entry name" value="Ran-GTPase activating protein 1, C-terminal domain"/>
    <property type="match status" value="2"/>
</dbReference>
<dbReference type="Proteomes" id="UP000694892">
    <property type="component" value="Chromosome 2S"/>
</dbReference>
<sequence>SQVLTEGGDDDHNEEKSKKILSHASTPASPPKLPVDVSTFLSVPSPDKLVCMGPKCSTMIAQQVNVSDTEKIVQAFIQVSSVYRDEGVYWKHSEDKIKTIPHLNGPLLTLNHMVQQNYFPKSLVPILLENNASARHTLLHNLHNL</sequence>
<dbReference type="InterPro" id="IPR036720">
    <property type="entry name" value="RanGAP1_C_sf"/>
</dbReference>
<dbReference type="GO" id="GO:0005096">
    <property type="term" value="F:GTPase activator activity"/>
    <property type="evidence" value="ECO:0007669"/>
    <property type="project" value="InterPro"/>
</dbReference>
<feature type="domain" description="Ran-GTPase activating protein 1 C-terminal" evidence="2">
    <location>
        <begin position="92"/>
        <end position="142"/>
    </location>
</feature>
<accession>A0A974DKX5</accession>
<name>A0A974DKX5_XENLA</name>
<dbReference type="InterPro" id="IPR009109">
    <property type="entry name" value="Ran_GTPase_activating_1_C"/>
</dbReference>
<feature type="domain" description="Ran-GTPase activating protein 1 C-terminal" evidence="2">
    <location>
        <begin position="12"/>
        <end position="86"/>
    </location>
</feature>
<dbReference type="AlphaFoldDB" id="A0A974DKX5"/>
<feature type="region of interest" description="Disordered" evidence="1">
    <location>
        <begin position="1"/>
        <end position="32"/>
    </location>
</feature>
<protein>
    <recommendedName>
        <fullName evidence="2">Ran-GTPase activating protein 1 C-terminal domain-containing protein</fullName>
    </recommendedName>
</protein>
<evidence type="ECO:0000256" key="1">
    <source>
        <dbReference type="SAM" id="MobiDB-lite"/>
    </source>
</evidence>
<proteinExistence type="predicted"/>
<evidence type="ECO:0000313" key="3">
    <source>
        <dbReference type="EMBL" id="OCT92676.1"/>
    </source>
</evidence>
<dbReference type="Pfam" id="PF07834">
    <property type="entry name" value="RanGAP1_C"/>
    <property type="match status" value="2"/>
</dbReference>
<feature type="non-terminal residue" evidence="3">
    <location>
        <position position="1"/>
    </location>
</feature>
<evidence type="ECO:0000259" key="2">
    <source>
        <dbReference type="Pfam" id="PF07834"/>
    </source>
</evidence>
<organism evidence="3 4">
    <name type="scientific">Xenopus laevis</name>
    <name type="common">African clawed frog</name>
    <dbReference type="NCBI Taxonomy" id="8355"/>
    <lineage>
        <taxon>Eukaryota</taxon>
        <taxon>Metazoa</taxon>
        <taxon>Chordata</taxon>
        <taxon>Craniata</taxon>
        <taxon>Vertebrata</taxon>
        <taxon>Euteleostomi</taxon>
        <taxon>Amphibia</taxon>
        <taxon>Batrachia</taxon>
        <taxon>Anura</taxon>
        <taxon>Pipoidea</taxon>
        <taxon>Pipidae</taxon>
        <taxon>Xenopodinae</taxon>
        <taxon>Xenopus</taxon>
        <taxon>Xenopus</taxon>
    </lineage>
</organism>
<dbReference type="EMBL" id="CM004469">
    <property type="protein sequence ID" value="OCT92676.1"/>
    <property type="molecule type" value="Genomic_DNA"/>
</dbReference>